<evidence type="ECO:0000313" key="1">
    <source>
        <dbReference type="EMBL" id="WYF43933.1"/>
    </source>
</evidence>
<organism evidence="1">
    <name type="scientific">Deinococcus sp. VB142</name>
    <dbReference type="NCBI Taxonomy" id="3112952"/>
    <lineage>
        <taxon>Bacteria</taxon>
        <taxon>Thermotogati</taxon>
        <taxon>Deinococcota</taxon>
        <taxon>Deinococci</taxon>
        <taxon>Deinococcales</taxon>
        <taxon>Deinococcaceae</taxon>
        <taxon>Deinococcus</taxon>
    </lineage>
</organism>
<reference evidence="1" key="1">
    <citation type="submission" date="2024-03" db="EMBL/GenBank/DDBJ databases">
        <title>Deinococcus weizhi sp. nov., isolated from human skin.</title>
        <authorList>
            <person name="Wei Z."/>
            <person name="Tian F."/>
            <person name="Yang C."/>
            <person name="Xin L.T."/>
            <person name="Wen Z.J."/>
            <person name="Lan K.C."/>
            <person name="Yu L."/>
            <person name="Zhe W."/>
            <person name="Dan F.D."/>
            <person name="Jun W."/>
            <person name="Rui Z."/>
            <person name="Yong X.J."/>
            <person name="Ting Y."/>
            <person name="Wei X."/>
            <person name="Xu Z.G."/>
            <person name="Xin Z."/>
            <person name="Dong F.G."/>
            <person name="Ni X.M."/>
            <person name="Zheng M.G."/>
            <person name="Chun Y."/>
            <person name="Qian W.X."/>
        </authorList>
    </citation>
    <scope>NUCLEOTIDE SEQUENCE</scope>
    <source>
        <strain evidence="1">VB142</strain>
    </source>
</reference>
<sequence>MKTDTLKPLYTAAPVTDREAPAPWAECESCSTAAGLPSAMLPGAPAYLCPACLARDVLYNAASEHLAQLLAPHLGAWGNFWAAAGLSAQQLREVCEHLSGAWAHSEYQARYQAASLYRAMRAHPAPLNVTTAQPDRVEVNALTLPRVTAVYPSPYDRAAPAPERGEPDRRYVFSLAYPDGSTAEGRTPSPGADAVLFYPSGPQGDAVLFYTGISGSTADRERLEAECWAVPARFVPQVRAALGCWGEAQPAAAGGAQ</sequence>
<dbReference type="EMBL" id="CP149782">
    <property type="protein sequence ID" value="WYF43933.1"/>
    <property type="molecule type" value="Genomic_DNA"/>
</dbReference>
<protein>
    <submittedName>
        <fullName evidence="1">Uncharacterized protein</fullName>
    </submittedName>
</protein>
<gene>
    <name evidence="1" type="ORF">WDJ50_10990</name>
</gene>
<dbReference type="AlphaFoldDB" id="A0AAU6PZV4"/>
<proteinExistence type="predicted"/>
<dbReference type="RefSeq" id="WP_339095040.1">
    <property type="nucleotide sequence ID" value="NZ_CP149782.1"/>
</dbReference>
<name>A0AAU6PZV4_9DEIO</name>
<accession>A0AAU6PZV4</accession>